<keyword evidence="19" id="KW-1185">Reference proteome</keyword>
<feature type="domain" description="PAS" evidence="16">
    <location>
        <begin position="385"/>
        <end position="457"/>
    </location>
</feature>
<protein>
    <recommendedName>
        <fullName evidence="3">histidine kinase</fullName>
        <ecNumber evidence="3">2.7.13.3</ecNumber>
    </recommendedName>
</protein>
<reference evidence="18 19" key="1">
    <citation type="submission" date="2020-10" db="EMBL/GenBank/DDBJ databases">
        <title>Degradation of 1,4-Dioxane by Xanthobacter sp. YN2, via a Novel Group-2 Soluble Di-Iron Monooxygenase.</title>
        <authorList>
            <person name="Ma F."/>
            <person name="Wang Y."/>
            <person name="Yang J."/>
            <person name="Guo H."/>
            <person name="Su D."/>
            <person name="Yu L."/>
        </authorList>
    </citation>
    <scope>NUCLEOTIDE SEQUENCE [LARGE SCALE GENOMIC DNA]</scope>
    <source>
        <strain evidence="18 19">YN2</strain>
    </source>
</reference>
<evidence type="ECO:0000256" key="6">
    <source>
        <dbReference type="ARBA" id="ARBA00022679"/>
    </source>
</evidence>
<dbReference type="PANTHER" id="PTHR43065">
    <property type="entry name" value="SENSOR HISTIDINE KINASE"/>
    <property type="match status" value="1"/>
</dbReference>
<comment type="subcellular location">
    <subcellularLocation>
        <location evidence="2">Cell membrane</location>
        <topology evidence="2">Multi-pass membrane protein</topology>
    </subcellularLocation>
</comment>
<dbReference type="CDD" id="cd06225">
    <property type="entry name" value="HAMP"/>
    <property type="match status" value="1"/>
</dbReference>
<dbReference type="PROSITE" id="PS50109">
    <property type="entry name" value="HIS_KIN"/>
    <property type="match status" value="1"/>
</dbReference>
<evidence type="ECO:0000256" key="12">
    <source>
        <dbReference type="ARBA" id="ARBA00023012"/>
    </source>
</evidence>
<keyword evidence="5" id="KW-0597">Phosphoprotein</keyword>
<dbReference type="PIRSF" id="PIRSF037532">
    <property type="entry name" value="STHK_NtrY"/>
    <property type="match status" value="1"/>
</dbReference>
<name>A0A974PLN5_9HYPH</name>
<evidence type="ECO:0000256" key="13">
    <source>
        <dbReference type="ARBA" id="ARBA00023136"/>
    </source>
</evidence>
<dbReference type="Gene3D" id="3.30.565.10">
    <property type="entry name" value="Histidine kinase-like ATPase, C-terminal domain"/>
    <property type="match status" value="1"/>
</dbReference>
<dbReference type="InterPro" id="IPR017232">
    <property type="entry name" value="NtrY"/>
</dbReference>
<dbReference type="GO" id="GO:0005886">
    <property type="term" value="C:plasma membrane"/>
    <property type="evidence" value="ECO:0007669"/>
    <property type="project" value="UniProtKB-SubCell"/>
</dbReference>
<dbReference type="Pfam" id="PF00512">
    <property type="entry name" value="HisKA"/>
    <property type="match status" value="1"/>
</dbReference>
<dbReference type="Pfam" id="PF19312">
    <property type="entry name" value="NtrY_N"/>
    <property type="match status" value="1"/>
</dbReference>
<dbReference type="InterPro" id="IPR003661">
    <property type="entry name" value="HisK_dim/P_dom"/>
</dbReference>
<keyword evidence="8" id="KW-0547">Nucleotide-binding</keyword>
<dbReference type="EC" id="2.7.13.3" evidence="3"/>
<dbReference type="SMART" id="SM00091">
    <property type="entry name" value="PAS"/>
    <property type="match status" value="1"/>
</dbReference>
<dbReference type="SUPFAM" id="SSF47384">
    <property type="entry name" value="Homodimeric domain of signal transducing histidine kinase"/>
    <property type="match status" value="1"/>
</dbReference>
<evidence type="ECO:0000259" key="16">
    <source>
        <dbReference type="PROSITE" id="PS50112"/>
    </source>
</evidence>
<dbReference type="Pfam" id="PF02518">
    <property type="entry name" value="HATPase_c"/>
    <property type="match status" value="1"/>
</dbReference>
<evidence type="ECO:0000313" key="18">
    <source>
        <dbReference type="EMBL" id="QRG05479.1"/>
    </source>
</evidence>
<keyword evidence="7 14" id="KW-0812">Transmembrane</keyword>
<evidence type="ECO:0000256" key="10">
    <source>
        <dbReference type="ARBA" id="ARBA00022840"/>
    </source>
</evidence>
<dbReference type="KEGG" id="xdi:EZH22_20715"/>
<feature type="transmembrane region" description="Helical" evidence="14">
    <location>
        <begin position="294"/>
        <end position="318"/>
    </location>
</feature>
<keyword evidence="10" id="KW-0067">ATP-binding</keyword>
<dbReference type="InterPro" id="IPR013767">
    <property type="entry name" value="PAS_fold"/>
</dbReference>
<feature type="domain" description="HAMP" evidence="17">
    <location>
        <begin position="320"/>
        <end position="373"/>
    </location>
</feature>
<dbReference type="Gene3D" id="1.10.287.130">
    <property type="match status" value="1"/>
</dbReference>
<evidence type="ECO:0000256" key="11">
    <source>
        <dbReference type="ARBA" id="ARBA00022989"/>
    </source>
</evidence>
<dbReference type="InterPro" id="IPR000014">
    <property type="entry name" value="PAS"/>
</dbReference>
<dbReference type="PROSITE" id="PS50112">
    <property type="entry name" value="PAS"/>
    <property type="match status" value="1"/>
</dbReference>
<gene>
    <name evidence="18" type="ORF">EZH22_20715</name>
</gene>
<keyword evidence="11 14" id="KW-1133">Transmembrane helix</keyword>
<dbReference type="InterPro" id="IPR036890">
    <property type="entry name" value="HATPase_C_sf"/>
</dbReference>
<organism evidence="18 19">
    <name type="scientific">Xanthobacter dioxanivorans</name>
    <dbReference type="NCBI Taxonomy" id="2528964"/>
    <lineage>
        <taxon>Bacteria</taxon>
        <taxon>Pseudomonadati</taxon>
        <taxon>Pseudomonadota</taxon>
        <taxon>Alphaproteobacteria</taxon>
        <taxon>Hyphomicrobiales</taxon>
        <taxon>Xanthobacteraceae</taxon>
        <taxon>Xanthobacter</taxon>
    </lineage>
</organism>
<dbReference type="GO" id="GO:0005524">
    <property type="term" value="F:ATP binding"/>
    <property type="evidence" value="ECO:0007669"/>
    <property type="project" value="UniProtKB-KW"/>
</dbReference>
<keyword evidence="9 18" id="KW-0418">Kinase</keyword>
<keyword evidence="13 14" id="KW-0472">Membrane</keyword>
<feature type="domain" description="Histidine kinase" evidence="15">
    <location>
        <begin position="510"/>
        <end position="727"/>
    </location>
</feature>
<dbReference type="SUPFAM" id="SSF55874">
    <property type="entry name" value="ATPase domain of HSP90 chaperone/DNA topoisomerase II/histidine kinase"/>
    <property type="match status" value="1"/>
</dbReference>
<evidence type="ECO:0000256" key="8">
    <source>
        <dbReference type="ARBA" id="ARBA00022741"/>
    </source>
</evidence>
<dbReference type="InterPro" id="IPR045671">
    <property type="entry name" value="NtrY-like_N"/>
</dbReference>
<feature type="transmembrane region" description="Helical" evidence="14">
    <location>
        <begin position="55"/>
        <end position="79"/>
    </location>
</feature>
<dbReference type="SMART" id="SM00304">
    <property type="entry name" value="HAMP"/>
    <property type="match status" value="1"/>
</dbReference>
<dbReference type="InterPro" id="IPR004358">
    <property type="entry name" value="Sig_transdc_His_kin-like_C"/>
</dbReference>
<dbReference type="SUPFAM" id="SSF158472">
    <property type="entry name" value="HAMP domain-like"/>
    <property type="match status" value="1"/>
</dbReference>
<accession>A0A974PLN5</accession>
<dbReference type="Pfam" id="PF00672">
    <property type="entry name" value="HAMP"/>
    <property type="match status" value="1"/>
</dbReference>
<evidence type="ECO:0000256" key="5">
    <source>
        <dbReference type="ARBA" id="ARBA00022553"/>
    </source>
</evidence>
<evidence type="ECO:0000256" key="14">
    <source>
        <dbReference type="SAM" id="Phobius"/>
    </source>
</evidence>
<evidence type="ECO:0000256" key="1">
    <source>
        <dbReference type="ARBA" id="ARBA00000085"/>
    </source>
</evidence>
<evidence type="ECO:0000256" key="3">
    <source>
        <dbReference type="ARBA" id="ARBA00012438"/>
    </source>
</evidence>
<dbReference type="InterPro" id="IPR036097">
    <property type="entry name" value="HisK_dim/P_sf"/>
</dbReference>
<sequence length="745" mass="81038">MMDAPVQNAAQGTGPRRSLAGRLFAPVVVVLSLALAVATFLILMGLTSIVPTPQVVAGVLSASGVAVLILLAIIGLEVWRILRARARGRAASRLHVRIIALFAGVAVVPAIVVAVVASLTLDRSLDRYFSTRTQEIVGSAASVAQTYVREHALSIRGDALAMANDLSRMRSTYDSDIEKFRQVLTAQAALRNVPGAQLIHKDLSVVDRANLRMDREFTVPPDIAINEASAEQPIIYLPSDADFVGAVVPLTGFDNLYLYVARPIDPRVIGYLKVTRETLADYRALEERRFNVQVAFALMYSIVTLIVLLSAVWLGINFSKWLVAPIRRLMWAAGRVAAGNLDVQVPVNKAEGDLATLGETFNKMTVELKTQRNALVTARDQIDSRRRFTEAVLSGVGAGVIGIDSKARVTILNRSAEKLLGLSEAEALGQPLAEVVPETGPLVEEAKGAGERIIQGNITIQREGRERIFAMRVTTEQSVADDHGWVVTLDDITALISAQRTSAWADVARRIAHEIKNPLTPIQLSAERLKRKYGRHITQDRDVFDQCTDTIIRQVGDIGRMVDEFSSFARMPKPVVDAQDLAETVRQGVFLMRVGHPEVTFEAELPASLPARFDRRLISQALTNILKNAAEAIEGVPEAERGKGRIRVKVDRFGEDLVIDVIDNGAGLPKDKRSRLLEPYVTTREKGTGLGLAIVGKIMEEHGGSIELNDSPEGRGAWIRLRMRADGLPPAGAGGAQPVPETGRA</sequence>
<dbReference type="SMART" id="SM00387">
    <property type="entry name" value="HATPase_c"/>
    <property type="match status" value="1"/>
</dbReference>
<keyword evidence="6" id="KW-0808">Transferase</keyword>
<evidence type="ECO:0000256" key="7">
    <source>
        <dbReference type="ARBA" id="ARBA00022692"/>
    </source>
</evidence>
<evidence type="ECO:0000313" key="19">
    <source>
        <dbReference type="Proteomes" id="UP000596427"/>
    </source>
</evidence>
<dbReference type="InterPro" id="IPR005467">
    <property type="entry name" value="His_kinase_dom"/>
</dbReference>
<evidence type="ECO:0000256" key="9">
    <source>
        <dbReference type="ARBA" id="ARBA00022777"/>
    </source>
</evidence>
<dbReference type="SUPFAM" id="SSF55785">
    <property type="entry name" value="PYP-like sensor domain (PAS domain)"/>
    <property type="match status" value="1"/>
</dbReference>
<feature type="transmembrane region" description="Helical" evidence="14">
    <location>
        <begin position="99"/>
        <end position="121"/>
    </location>
</feature>
<dbReference type="InterPro" id="IPR003594">
    <property type="entry name" value="HATPase_dom"/>
</dbReference>
<comment type="catalytic activity">
    <reaction evidence="1">
        <text>ATP + protein L-histidine = ADP + protein N-phospho-L-histidine.</text>
        <dbReference type="EC" id="2.7.13.3"/>
    </reaction>
</comment>
<dbReference type="Gene3D" id="3.30.450.20">
    <property type="entry name" value="PAS domain"/>
    <property type="match status" value="1"/>
</dbReference>
<dbReference type="InterPro" id="IPR035965">
    <property type="entry name" value="PAS-like_dom_sf"/>
</dbReference>
<evidence type="ECO:0000256" key="4">
    <source>
        <dbReference type="ARBA" id="ARBA00022475"/>
    </source>
</evidence>
<feature type="transmembrane region" description="Helical" evidence="14">
    <location>
        <begin position="23"/>
        <end position="49"/>
    </location>
</feature>
<dbReference type="NCBIfam" id="TIGR00229">
    <property type="entry name" value="sensory_box"/>
    <property type="match status" value="1"/>
</dbReference>
<evidence type="ECO:0000259" key="17">
    <source>
        <dbReference type="PROSITE" id="PS50885"/>
    </source>
</evidence>
<dbReference type="SMART" id="SM00388">
    <property type="entry name" value="HisKA"/>
    <property type="match status" value="1"/>
</dbReference>
<dbReference type="PRINTS" id="PR00344">
    <property type="entry name" value="BCTRLSENSOR"/>
</dbReference>
<dbReference type="Pfam" id="PF00989">
    <property type="entry name" value="PAS"/>
    <property type="match status" value="1"/>
</dbReference>
<evidence type="ECO:0000259" key="15">
    <source>
        <dbReference type="PROSITE" id="PS50109"/>
    </source>
</evidence>
<dbReference type="InterPro" id="IPR003660">
    <property type="entry name" value="HAMP_dom"/>
</dbReference>
<dbReference type="PANTHER" id="PTHR43065:SF10">
    <property type="entry name" value="PEROXIDE STRESS-ACTIVATED HISTIDINE KINASE MAK3"/>
    <property type="match status" value="1"/>
</dbReference>
<dbReference type="RefSeq" id="WP_203192344.1">
    <property type="nucleotide sequence ID" value="NZ_CP063362.1"/>
</dbReference>
<dbReference type="Proteomes" id="UP000596427">
    <property type="component" value="Chromosome"/>
</dbReference>
<evidence type="ECO:0000256" key="2">
    <source>
        <dbReference type="ARBA" id="ARBA00004651"/>
    </source>
</evidence>
<keyword evidence="4" id="KW-1003">Cell membrane</keyword>
<dbReference type="GO" id="GO:0006355">
    <property type="term" value="P:regulation of DNA-templated transcription"/>
    <property type="evidence" value="ECO:0007669"/>
    <property type="project" value="InterPro"/>
</dbReference>
<dbReference type="PROSITE" id="PS50885">
    <property type="entry name" value="HAMP"/>
    <property type="match status" value="1"/>
</dbReference>
<proteinExistence type="predicted"/>
<dbReference type="Gene3D" id="6.10.340.10">
    <property type="match status" value="1"/>
</dbReference>
<dbReference type="CDD" id="cd00130">
    <property type="entry name" value="PAS"/>
    <property type="match status" value="1"/>
</dbReference>
<dbReference type="GO" id="GO:0000155">
    <property type="term" value="F:phosphorelay sensor kinase activity"/>
    <property type="evidence" value="ECO:0007669"/>
    <property type="project" value="InterPro"/>
</dbReference>
<keyword evidence="12" id="KW-0902">Two-component regulatory system</keyword>
<dbReference type="FunFam" id="1.10.287.130:FF:000107">
    <property type="entry name" value="Sensor histidine kinase YycG"/>
    <property type="match status" value="1"/>
</dbReference>
<dbReference type="EMBL" id="CP063362">
    <property type="protein sequence ID" value="QRG05479.1"/>
    <property type="molecule type" value="Genomic_DNA"/>
</dbReference>
<dbReference type="CDD" id="cd00082">
    <property type="entry name" value="HisKA"/>
    <property type="match status" value="1"/>
</dbReference>
<dbReference type="AlphaFoldDB" id="A0A974PLN5"/>